<gene>
    <name evidence="3" type="ORF">KGA66_02920</name>
</gene>
<evidence type="ECO:0000313" key="4">
    <source>
        <dbReference type="Proteomes" id="UP000677913"/>
    </source>
</evidence>
<dbReference type="Proteomes" id="UP000677913">
    <property type="component" value="Unassembled WGS sequence"/>
</dbReference>
<protein>
    <recommendedName>
        <fullName evidence="5">Lipoprotein</fullName>
    </recommendedName>
</protein>
<keyword evidence="4" id="KW-1185">Reference proteome</keyword>
<evidence type="ECO:0008006" key="5">
    <source>
        <dbReference type="Google" id="ProtNLM"/>
    </source>
</evidence>
<feature type="signal peptide" evidence="2">
    <location>
        <begin position="1"/>
        <end position="35"/>
    </location>
</feature>
<keyword evidence="2" id="KW-0732">Signal</keyword>
<dbReference type="PROSITE" id="PS51257">
    <property type="entry name" value="PROKAR_LIPOPROTEIN"/>
    <property type="match status" value="1"/>
</dbReference>
<evidence type="ECO:0000313" key="3">
    <source>
        <dbReference type="EMBL" id="MBS2961984.1"/>
    </source>
</evidence>
<proteinExistence type="predicted"/>
<accession>A0A8J7WM54</accession>
<name>A0A8J7WM54_9ACTN</name>
<reference evidence="3" key="1">
    <citation type="submission" date="2021-04" db="EMBL/GenBank/DDBJ databases">
        <title>Genome based classification of Actinospica acidithermotolerans sp. nov., an actinobacterium isolated from an Indonesian hot spring.</title>
        <authorList>
            <person name="Kusuma A.B."/>
            <person name="Putra K.E."/>
            <person name="Nafisah S."/>
            <person name="Loh J."/>
            <person name="Nouioui I."/>
            <person name="Goodfellow M."/>
        </authorList>
    </citation>
    <scope>NUCLEOTIDE SEQUENCE</scope>
    <source>
        <strain evidence="3">DSM 45618</strain>
    </source>
</reference>
<feature type="region of interest" description="Disordered" evidence="1">
    <location>
        <begin position="60"/>
        <end position="90"/>
    </location>
</feature>
<evidence type="ECO:0000256" key="2">
    <source>
        <dbReference type="SAM" id="SignalP"/>
    </source>
</evidence>
<comment type="caution">
    <text evidence="3">The sequence shown here is derived from an EMBL/GenBank/DDBJ whole genome shotgun (WGS) entry which is preliminary data.</text>
</comment>
<evidence type="ECO:0000256" key="1">
    <source>
        <dbReference type="SAM" id="MobiDB-lite"/>
    </source>
</evidence>
<organism evidence="3 4">
    <name type="scientific">Actinocrinis puniceicyclus</name>
    <dbReference type="NCBI Taxonomy" id="977794"/>
    <lineage>
        <taxon>Bacteria</taxon>
        <taxon>Bacillati</taxon>
        <taxon>Actinomycetota</taxon>
        <taxon>Actinomycetes</taxon>
        <taxon>Catenulisporales</taxon>
        <taxon>Actinospicaceae</taxon>
        <taxon>Actinocrinis</taxon>
    </lineage>
</organism>
<dbReference type="RefSeq" id="WP_211464197.1">
    <property type="nucleotide sequence ID" value="NZ_JAGSXH010000006.1"/>
</dbReference>
<sequence length="242" mass="25904">MNRTTCKGAQRSGAPRRWLYALCAASMLLSVAACGGGSAGPGTNGTGVSIGLTAIPSPVAPTDSFTPSPSPSPSPVDPGTLPQTHVLPHPDDPVFQAGVQDLWQAIVQDDPSIALPFFFPKGAYLQVKAISNPLADYQSRLIAWYGLDIHAAHALLGSHSSSARFVKVTVPTSQAEWIRPGVEYNKGSYYRLYGTRLTYRINGVTKSFGIFSLISWRGEWYCVHLGPAVRSSNRGIVYSPQG</sequence>
<feature type="chain" id="PRO_5038692436" description="Lipoprotein" evidence="2">
    <location>
        <begin position="36"/>
        <end position="242"/>
    </location>
</feature>
<dbReference type="EMBL" id="JAGSXH010000006">
    <property type="protein sequence ID" value="MBS2961984.1"/>
    <property type="molecule type" value="Genomic_DNA"/>
</dbReference>
<dbReference type="AlphaFoldDB" id="A0A8J7WM54"/>